<feature type="transmembrane region" description="Helical" evidence="1">
    <location>
        <begin position="243"/>
        <end position="264"/>
    </location>
</feature>
<keyword evidence="4" id="KW-1185">Reference proteome</keyword>
<gene>
    <name evidence="3" type="ORF">QR680_010158</name>
</gene>
<feature type="transmembrane region" description="Helical" evidence="1">
    <location>
        <begin position="210"/>
        <end position="231"/>
    </location>
</feature>
<dbReference type="Pfam" id="PF10328">
    <property type="entry name" value="7TM_GPCR_Srx"/>
    <property type="match status" value="1"/>
</dbReference>
<feature type="transmembrane region" description="Helical" evidence="1">
    <location>
        <begin position="169"/>
        <end position="190"/>
    </location>
</feature>
<evidence type="ECO:0000313" key="4">
    <source>
        <dbReference type="Proteomes" id="UP001175271"/>
    </source>
</evidence>
<dbReference type="InterPro" id="IPR019425">
    <property type="entry name" value="7TM_GPCR_serpentine_rcpt_Srt"/>
</dbReference>
<dbReference type="EMBL" id="JAUCMV010000001">
    <property type="protein sequence ID" value="KAK0427302.1"/>
    <property type="molecule type" value="Genomic_DNA"/>
</dbReference>
<dbReference type="AlphaFoldDB" id="A0AA39IPW1"/>
<dbReference type="SUPFAM" id="SSF81321">
    <property type="entry name" value="Family A G protein-coupled receptor-like"/>
    <property type="match status" value="1"/>
</dbReference>
<dbReference type="InterPro" id="IPR019430">
    <property type="entry name" value="7TM_GPCR_serpentine_rcpt_Srx"/>
</dbReference>
<accession>A0AA39IPW1</accession>
<name>A0AA39IPW1_9BILA</name>
<reference evidence="3" key="1">
    <citation type="submission" date="2023-06" db="EMBL/GenBank/DDBJ databases">
        <title>Genomic analysis of the entomopathogenic nematode Steinernema hermaphroditum.</title>
        <authorList>
            <person name="Schwarz E.M."/>
            <person name="Heppert J.K."/>
            <person name="Baniya A."/>
            <person name="Schwartz H.T."/>
            <person name="Tan C.-H."/>
            <person name="Antoshechkin I."/>
            <person name="Sternberg P.W."/>
            <person name="Goodrich-Blair H."/>
            <person name="Dillman A.R."/>
        </authorList>
    </citation>
    <scope>NUCLEOTIDE SEQUENCE</scope>
    <source>
        <strain evidence="3">PS9179</strain>
        <tissue evidence="3">Whole animal</tissue>
    </source>
</reference>
<keyword evidence="1" id="KW-1133">Transmembrane helix</keyword>
<proteinExistence type="predicted"/>
<sequence length="305" mass="34492">MQPDNVLVGLIYGVECLLVVPLHLLIVVILLKGKEFRKPTAYRIMTHMSIIECIQMLGYLFGSIMSFFQSQIHPYFGRIGGAILSAGWIGIILFTFLLTVNRLIVFSDFKISKLSEKKFFNWMLRGVWVTAALIFGIHLIPALSMVYIIERNTYWFEGHEGILVGNLESYFIYAGLFVTFILCMACVVMIIVKRNLFSTQFKVSSGELKLFCQCFVIFLYLTVIRCMWQFGHSLGVLKSEASYIVLGMATEAVGGVNPFLYLLLNRSIRGHVATIFRLHKSPVSSFNVSKHYKIGAGSKSPPRTP</sequence>
<feature type="transmembrane region" description="Helical" evidence="1">
    <location>
        <begin position="126"/>
        <end position="149"/>
    </location>
</feature>
<feature type="domain" description="7TM GPCR serpentine receptor class x (Srx)" evidence="2">
    <location>
        <begin position="42"/>
        <end position="205"/>
    </location>
</feature>
<feature type="transmembrane region" description="Helical" evidence="1">
    <location>
        <begin position="82"/>
        <end position="105"/>
    </location>
</feature>
<keyword evidence="1" id="KW-0472">Membrane</keyword>
<dbReference type="PANTHER" id="PTHR23021">
    <property type="entry name" value="SERPENTINE RECEPTOR, CLASS T"/>
    <property type="match status" value="1"/>
</dbReference>
<comment type="caution">
    <text evidence="3">The sequence shown here is derived from an EMBL/GenBank/DDBJ whole genome shotgun (WGS) entry which is preliminary data.</text>
</comment>
<protein>
    <recommendedName>
        <fullName evidence="2">7TM GPCR serpentine receptor class x (Srx) domain-containing protein</fullName>
    </recommendedName>
</protein>
<keyword evidence="1" id="KW-0812">Transmembrane</keyword>
<evidence type="ECO:0000256" key="1">
    <source>
        <dbReference type="SAM" id="Phobius"/>
    </source>
</evidence>
<evidence type="ECO:0000259" key="2">
    <source>
        <dbReference type="Pfam" id="PF10328"/>
    </source>
</evidence>
<feature type="transmembrane region" description="Helical" evidence="1">
    <location>
        <begin position="6"/>
        <end position="30"/>
    </location>
</feature>
<feature type="transmembrane region" description="Helical" evidence="1">
    <location>
        <begin position="50"/>
        <end position="70"/>
    </location>
</feature>
<evidence type="ECO:0000313" key="3">
    <source>
        <dbReference type="EMBL" id="KAK0427302.1"/>
    </source>
</evidence>
<dbReference type="Proteomes" id="UP001175271">
    <property type="component" value="Unassembled WGS sequence"/>
</dbReference>
<organism evidence="3 4">
    <name type="scientific">Steinernema hermaphroditum</name>
    <dbReference type="NCBI Taxonomy" id="289476"/>
    <lineage>
        <taxon>Eukaryota</taxon>
        <taxon>Metazoa</taxon>
        <taxon>Ecdysozoa</taxon>
        <taxon>Nematoda</taxon>
        <taxon>Chromadorea</taxon>
        <taxon>Rhabditida</taxon>
        <taxon>Tylenchina</taxon>
        <taxon>Panagrolaimomorpha</taxon>
        <taxon>Strongyloidoidea</taxon>
        <taxon>Steinernematidae</taxon>
        <taxon>Steinernema</taxon>
    </lineage>
</organism>
<dbReference type="Gene3D" id="1.20.1070.10">
    <property type="entry name" value="Rhodopsin 7-helix transmembrane proteins"/>
    <property type="match status" value="1"/>
</dbReference>